<evidence type="ECO:0000313" key="2">
    <source>
        <dbReference type="Proteomes" id="UP000033615"/>
    </source>
</evidence>
<dbReference type="PANTHER" id="PTHR43459:SF1">
    <property type="entry name" value="EG:BACN32G11.4 PROTEIN"/>
    <property type="match status" value="1"/>
</dbReference>
<dbReference type="EMBL" id="LAKD02000014">
    <property type="protein sequence ID" value="OPF82232.1"/>
    <property type="molecule type" value="Genomic_DNA"/>
</dbReference>
<keyword evidence="2" id="KW-1185">Reference proteome</keyword>
<organism evidence="1 2">
    <name type="scientific">Streptomyces antioxidans</name>
    <dbReference type="NCBI Taxonomy" id="1507734"/>
    <lineage>
        <taxon>Bacteria</taxon>
        <taxon>Bacillati</taxon>
        <taxon>Actinomycetota</taxon>
        <taxon>Actinomycetes</taxon>
        <taxon>Kitasatosporales</taxon>
        <taxon>Streptomycetaceae</taxon>
        <taxon>Streptomyces</taxon>
    </lineage>
</organism>
<protein>
    <submittedName>
        <fullName evidence="1">Enoyl-CoA hydratase</fullName>
    </submittedName>
</protein>
<dbReference type="AlphaFoldDB" id="A0A1V4D9H6"/>
<evidence type="ECO:0000313" key="1">
    <source>
        <dbReference type="EMBL" id="OPF82232.1"/>
    </source>
</evidence>
<dbReference type="InterPro" id="IPR053545">
    <property type="entry name" value="Enoyl-CoA_hydratase-like"/>
</dbReference>
<dbReference type="Proteomes" id="UP000033615">
    <property type="component" value="Unassembled WGS sequence"/>
</dbReference>
<accession>A0A1V4D9H6</accession>
<dbReference type="NCBIfam" id="NF042431">
    <property type="entry name" value="EnCoAhydt_DpgB"/>
    <property type="match status" value="1"/>
</dbReference>
<sequence>MSAEGVMEEPLTVVIDGAEPPTAATVSAVQAACDQAEDRPGRGLVAVRVGGAPATGWTGDLDVMRISKWERALRRLERLPRATVAVASGDCGGAALDAFLACDIRVVTPGTRLLVHGDTTATWPGMAAYRLVQLAGPARVRRALLFGVPIEAPEAIALGVADELADDPAGAIAAAARLAGGLAGKELAIRRQLLFDAATTSFEDALGPHLAACDRELRRPVAEAS</sequence>
<comment type="caution">
    <text evidence="1">The sequence shown here is derived from an EMBL/GenBank/DDBJ whole genome shotgun (WGS) entry which is preliminary data.</text>
</comment>
<dbReference type="SUPFAM" id="SSF52096">
    <property type="entry name" value="ClpP/crotonase"/>
    <property type="match status" value="1"/>
</dbReference>
<dbReference type="PANTHER" id="PTHR43459">
    <property type="entry name" value="ENOYL-COA HYDRATASE"/>
    <property type="match status" value="1"/>
</dbReference>
<dbReference type="Gene3D" id="3.90.226.10">
    <property type="entry name" value="2-enoyl-CoA Hydratase, Chain A, domain 1"/>
    <property type="match status" value="1"/>
</dbReference>
<dbReference type="CDD" id="cd06558">
    <property type="entry name" value="crotonase-like"/>
    <property type="match status" value="1"/>
</dbReference>
<reference evidence="1" key="1">
    <citation type="submission" date="2016-12" db="EMBL/GenBank/DDBJ databases">
        <title>Genome sequence of Streptomyces antioxidans MUSC 164.</title>
        <authorList>
            <person name="Lee L.-H."/>
            <person name="Ser H.-L."/>
        </authorList>
    </citation>
    <scope>NUCLEOTIDE SEQUENCE [LARGE SCALE GENOMIC DNA]</scope>
    <source>
        <strain evidence="1">MUSC 164</strain>
    </source>
</reference>
<name>A0A1V4D9H6_9ACTN</name>
<dbReference type="InterPro" id="IPR029045">
    <property type="entry name" value="ClpP/crotonase-like_dom_sf"/>
</dbReference>
<proteinExistence type="predicted"/>
<gene>
    <name evidence="1" type="ORF">VT50_0207685</name>
</gene>